<evidence type="ECO:0000313" key="2">
    <source>
        <dbReference type="EMBL" id="VVJ22403.1"/>
    </source>
</evidence>
<accession>A0A6I8M0P7</accession>
<name>A0A6I8M0P7_9PSEU</name>
<keyword evidence="1" id="KW-0812">Transmembrane</keyword>
<dbReference type="EMBL" id="CABVGP010000002">
    <property type="protein sequence ID" value="VVJ22403.1"/>
    <property type="molecule type" value="Genomic_DNA"/>
</dbReference>
<evidence type="ECO:0000313" key="3">
    <source>
        <dbReference type="Proteomes" id="UP000399805"/>
    </source>
</evidence>
<sequence length="56" mass="5761">MPAVVLTLLVATVAVAGGLLVKMFRHDEPLFGGLGICLLVGPGSLLAFVHVGLTEF</sequence>
<keyword evidence="3" id="KW-1185">Reference proteome</keyword>
<keyword evidence="1" id="KW-1133">Transmembrane helix</keyword>
<protein>
    <submittedName>
        <fullName evidence="2">Uncharacterized protein</fullName>
    </submittedName>
</protein>
<dbReference type="RefSeq" id="WP_155547160.1">
    <property type="nucleotide sequence ID" value="NZ_CABVGP010000002.1"/>
</dbReference>
<feature type="transmembrane region" description="Helical" evidence="1">
    <location>
        <begin position="32"/>
        <end position="53"/>
    </location>
</feature>
<reference evidence="2 3" key="1">
    <citation type="submission" date="2019-09" db="EMBL/GenBank/DDBJ databases">
        <authorList>
            <person name="Leyn A S."/>
        </authorList>
    </citation>
    <scope>NUCLEOTIDE SEQUENCE [LARGE SCALE GENOMIC DNA]</scope>
    <source>
        <strain evidence="2">AA231_1</strain>
    </source>
</reference>
<organism evidence="2 3">
    <name type="scientific">Amycolatopsis camponoti</name>
    <dbReference type="NCBI Taxonomy" id="2606593"/>
    <lineage>
        <taxon>Bacteria</taxon>
        <taxon>Bacillati</taxon>
        <taxon>Actinomycetota</taxon>
        <taxon>Actinomycetes</taxon>
        <taxon>Pseudonocardiales</taxon>
        <taxon>Pseudonocardiaceae</taxon>
        <taxon>Amycolatopsis</taxon>
    </lineage>
</organism>
<dbReference type="AlphaFoldDB" id="A0A6I8M0P7"/>
<keyword evidence="1" id="KW-0472">Membrane</keyword>
<proteinExistence type="predicted"/>
<evidence type="ECO:0000256" key="1">
    <source>
        <dbReference type="SAM" id="Phobius"/>
    </source>
</evidence>
<gene>
    <name evidence="2" type="ORF">AA23TX_07414</name>
</gene>
<dbReference type="Proteomes" id="UP000399805">
    <property type="component" value="Unassembled WGS sequence"/>
</dbReference>